<dbReference type="Proteomes" id="UP001215598">
    <property type="component" value="Unassembled WGS sequence"/>
</dbReference>
<feature type="chain" id="PRO_5042137904" description="Secreted protein" evidence="1">
    <location>
        <begin position="21"/>
        <end position="117"/>
    </location>
</feature>
<accession>A0AAD7IBY0</accession>
<evidence type="ECO:0000313" key="3">
    <source>
        <dbReference type="Proteomes" id="UP001215598"/>
    </source>
</evidence>
<organism evidence="2 3">
    <name type="scientific">Mycena metata</name>
    <dbReference type="NCBI Taxonomy" id="1033252"/>
    <lineage>
        <taxon>Eukaryota</taxon>
        <taxon>Fungi</taxon>
        <taxon>Dikarya</taxon>
        <taxon>Basidiomycota</taxon>
        <taxon>Agaricomycotina</taxon>
        <taxon>Agaricomycetes</taxon>
        <taxon>Agaricomycetidae</taxon>
        <taxon>Agaricales</taxon>
        <taxon>Marasmiineae</taxon>
        <taxon>Mycenaceae</taxon>
        <taxon>Mycena</taxon>
    </lineage>
</organism>
<dbReference type="AlphaFoldDB" id="A0AAD7IBY0"/>
<evidence type="ECO:0000313" key="2">
    <source>
        <dbReference type="EMBL" id="KAJ7738775.1"/>
    </source>
</evidence>
<protein>
    <recommendedName>
        <fullName evidence="4">Secreted protein</fullName>
    </recommendedName>
</protein>
<evidence type="ECO:0000256" key="1">
    <source>
        <dbReference type="SAM" id="SignalP"/>
    </source>
</evidence>
<sequence length="117" mass="13267">MIRTPFTRLLLLATMCICWAQTFIDGSSKAIGPIPAFATALTAYVGSSTEAAVVAEIHKISEHKNTSTWLPQPGWMKKREEKKRMKRQGQPLIELIKAHRLRFHEERKAQVELANPL</sequence>
<proteinExistence type="predicted"/>
<comment type="caution">
    <text evidence="2">The sequence shown here is derived from an EMBL/GenBank/DDBJ whole genome shotgun (WGS) entry which is preliminary data.</text>
</comment>
<feature type="signal peptide" evidence="1">
    <location>
        <begin position="1"/>
        <end position="20"/>
    </location>
</feature>
<reference evidence="2" key="1">
    <citation type="submission" date="2023-03" db="EMBL/GenBank/DDBJ databases">
        <title>Massive genome expansion in bonnet fungi (Mycena s.s.) driven by repeated elements and novel gene families across ecological guilds.</title>
        <authorList>
            <consortium name="Lawrence Berkeley National Laboratory"/>
            <person name="Harder C.B."/>
            <person name="Miyauchi S."/>
            <person name="Viragh M."/>
            <person name="Kuo A."/>
            <person name="Thoen E."/>
            <person name="Andreopoulos B."/>
            <person name="Lu D."/>
            <person name="Skrede I."/>
            <person name="Drula E."/>
            <person name="Henrissat B."/>
            <person name="Morin E."/>
            <person name="Kohler A."/>
            <person name="Barry K."/>
            <person name="LaButti K."/>
            <person name="Morin E."/>
            <person name="Salamov A."/>
            <person name="Lipzen A."/>
            <person name="Mereny Z."/>
            <person name="Hegedus B."/>
            <person name="Baldrian P."/>
            <person name="Stursova M."/>
            <person name="Weitz H."/>
            <person name="Taylor A."/>
            <person name="Grigoriev I.V."/>
            <person name="Nagy L.G."/>
            <person name="Martin F."/>
            <person name="Kauserud H."/>
        </authorList>
    </citation>
    <scope>NUCLEOTIDE SEQUENCE</scope>
    <source>
        <strain evidence="2">CBHHK182m</strain>
    </source>
</reference>
<dbReference type="EMBL" id="JARKIB010000110">
    <property type="protein sequence ID" value="KAJ7738775.1"/>
    <property type="molecule type" value="Genomic_DNA"/>
</dbReference>
<keyword evidence="3" id="KW-1185">Reference proteome</keyword>
<name>A0AAD7IBY0_9AGAR</name>
<gene>
    <name evidence="2" type="ORF">B0H16DRAFT_1569736</name>
</gene>
<keyword evidence="1" id="KW-0732">Signal</keyword>
<evidence type="ECO:0008006" key="4">
    <source>
        <dbReference type="Google" id="ProtNLM"/>
    </source>
</evidence>